<evidence type="ECO:0000313" key="9">
    <source>
        <dbReference type="Proteomes" id="UP000199214"/>
    </source>
</evidence>
<feature type="transmembrane region" description="Helical" evidence="7">
    <location>
        <begin position="225"/>
        <end position="241"/>
    </location>
</feature>
<reference evidence="9" key="1">
    <citation type="submission" date="2016-10" db="EMBL/GenBank/DDBJ databases">
        <authorList>
            <person name="Varghese N."/>
            <person name="Submissions S."/>
        </authorList>
    </citation>
    <scope>NUCLEOTIDE SEQUENCE [LARGE SCALE GENOMIC DNA]</scope>
    <source>
        <strain evidence="9">JS21-1</strain>
    </source>
</reference>
<dbReference type="CDD" id="cd13127">
    <property type="entry name" value="MATE_tuaB_like"/>
    <property type="match status" value="1"/>
</dbReference>
<sequence length="494" mass="52308">MAYARRMTSVDIIQGSGPTTLVRQIRNAIVWRSGSQILSQVVQWAATFLVIRILSPSDYGLFAMTAVVLAFTNMLDGYGLASALIRQPEVNTRDIRQLFGLLILLNGSLAIVQVFAAPLLAAYYRQPIVADMLRVQALLYLTTPFIALPSALLSRQLDFSRQAKVNMAASLMSASTALLGALSGWGVWTLVAAPAALYLTRAIGLTLAARTLVRPLFRFGGAGDLLRFGGLMALGQLFWFLQSQTDVFIAGRVLTPHLLGIYTTSLFLAQIFVSKFVPPLNEVAFSAYARIQHDPDARAAAFLKAVQLVMLAALPFYAGLAATAGPLVHAALGEKWGEVVPVVRLLALAMPFMTLQVLYSPACDAVGRPGIGVINGAIGAALLTAAFLVGVHWGVTGLAVAWLVTYPAYLAASSARALPVIGVSARAVVQAAMPAIVCAAAMAALVVATGHVLPPLSPLLSLTVLVAIGAVSYAGLLLTFWRGTVSDMIRLVRA</sequence>
<name>A0A1H7SHQ1_9SPHN</name>
<gene>
    <name evidence="8" type="ORF">SAMN05216382_2546</name>
</gene>
<dbReference type="Pfam" id="PF13440">
    <property type="entry name" value="Polysacc_synt_3"/>
    <property type="match status" value="1"/>
</dbReference>
<keyword evidence="6 7" id="KW-0472">Membrane</keyword>
<keyword evidence="3" id="KW-1003">Cell membrane</keyword>
<dbReference type="PANTHER" id="PTHR30250:SF10">
    <property type="entry name" value="LIPOPOLYSACCHARIDE BIOSYNTHESIS PROTEIN WZXC"/>
    <property type="match status" value="1"/>
</dbReference>
<evidence type="ECO:0000256" key="5">
    <source>
        <dbReference type="ARBA" id="ARBA00022989"/>
    </source>
</evidence>
<dbReference type="STRING" id="1855283.SAMN05216382_2546"/>
<dbReference type="GO" id="GO:0005886">
    <property type="term" value="C:plasma membrane"/>
    <property type="evidence" value="ECO:0007669"/>
    <property type="project" value="UniProtKB-SubCell"/>
</dbReference>
<feature type="transmembrane region" description="Helical" evidence="7">
    <location>
        <begin position="399"/>
        <end position="419"/>
    </location>
</feature>
<keyword evidence="5 7" id="KW-1133">Transmembrane helix</keyword>
<feature type="transmembrane region" description="Helical" evidence="7">
    <location>
        <begin position="342"/>
        <end position="359"/>
    </location>
</feature>
<accession>A0A1H7SHQ1</accession>
<comment type="similarity">
    <text evidence="2">Belongs to the polysaccharide synthase family.</text>
</comment>
<dbReference type="InterPro" id="IPR050833">
    <property type="entry name" value="Poly_Biosynth_Transport"/>
</dbReference>
<evidence type="ECO:0000256" key="6">
    <source>
        <dbReference type="ARBA" id="ARBA00023136"/>
    </source>
</evidence>
<protein>
    <submittedName>
        <fullName evidence="8">Membrane protein involved in the export of O-antigen and teichoic acid</fullName>
    </submittedName>
</protein>
<feature type="transmembrane region" description="Helical" evidence="7">
    <location>
        <begin position="98"/>
        <end position="123"/>
    </location>
</feature>
<evidence type="ECO:0000256" key="2">
    <source>
        <dbReference type="ARBA" id="ARBA00007430"/>
    </source>
</evidence>
<feature type="transmembrane region" description="Helical" evidence="7">
    <location>
        <begin position="431"/>
        <end position="453"/>
    </location>
</feature>
<evidence type="ECO:0000313" key="8">
    <source>
        <dbReference type="EMBL" id="SEL71234.1"/>
    </source>
</evidence>
<evidence type="ECO:0000256" key="3">
    <source>
        <dbReference type="ARBA" id="ARBA00022475"/>
    </source>
</evidence>
<dbReference type="AlphaFoldDB" id="A0A1H7SHQ1"/>
<keyword evidence="4 7" id="KW-0812">Transmembrane</keyword>
<comment type="subcellular location">
    <subcellularLocation>
        <location evidence="1">Cell membrane</location>
        <topology evidence="1">Multi-pass membrane protein</topology>
    </subcellularLocation>
</comment>
<dbReference type="Proteomes" id="UP000199214">
    <property type="component" value="Unassembled WGS sequence"/>
</dbReference>
<organism evidence="8 9">
    <name type="scientific">Sphingomonas palmae</name>
    <dbReference type="NCBI Taxonomy" id="1855283"/>
    <lineage>
        <taxon>Bacteria</taxon>
        <taxon>Pseudomonadati</taxon>
        <taxon>Pseudomonadota</taxon>
        <taxon>Alphaproteobacteria</taxon>
        <taxon>Sphingomonadales</taxon>
        <taxon>Sphingomonadaceae</taxon>
        <taxon>Sphingomonas</taxon>
    </lineage>
</organism>
<feature type="transmembrane region" description="Helical" evidence="7">
    <location>
        <begin position="459"/>
        <end position="481"/>
    </location>
</feature>
<proteinExistence type="inferred from homology"/>
<dbReference type="PANTHER" id="PTHR30250">
    <property type="entry name" value="PST FAMILY PREDICTED COLANIC ACID TRANSPORTER"/>
    <property type="match status" value="1"/>
</dbReference>
<evidence type="ECO:0000256" key="1">
    <source>
        <dbReference type="ARBA" id="ARBA00004651"/>
    </source>
</evidence>
<feature type="transmembrane region" description="Helical" evidence="7">
    <location>
        <begin position="135"/>
        <end position="153"/>
    </location>
</feature>
<feature type="transmembrane region" description="Helical" evidence="7">
    <location>
        <begin position="37"/>
        <end position="55"/>
    </location>
</feature>
<feature type="transmembrane region" description="Helical" evidence="7">
    <location>
        <begin position="371"/>
        <end position="393"/>
    </location>
</feature>
<feature type="transmembrane region" description="Helical" evidence="7">
    <location>
        <begin position="61"/>
        <end position="86"/>
    </location>
</feature>
<keyword evidence="9" id="KW-1185">Reference proteome</keyword>
<evidence type="ECO:0000256" key="4">
    <source>
        <dbReference type="ARBA" id="ARBA00022692"/>
    </source>
</evidence>
<evidence type="ECO:0000256" key="7">
    <source>
        <dbReference type="SAM" id="Phobius"/>
    </source>
</evidence>
<feature type="transmembrane region" description="Helical" evidence="7">
    <location>
        <begin position="301"/>
        <end position="322"/>
    </location>
</feature>
<dbReference type="EMBL" id="FNZZ01000004">
    <property type="protein sequence ID" value="SEL71234.1"/>
    <property type="molecule type" value="Genomic_DNA"/>
</dbReference>